<dbReference type="AlphaFoldDB" id="O73962"/>
<dbReference type="EnsemblBacteria" id="BAA29486">
    <property type="protein sequence ID" value="BAA29486"/>
    <property type="gene ID" value="BAA29486"/>
</dbReference>
<organism evidence="1 2">
    <name type="scientific">Pyrococcus horikoshii (strain ATCC 700860 / DSM 12428 / JCM 9974 / NBRC 100139 / OT-3)</name>
    <dbReference type="NCBI Taxonomy" id="70601"/>
    <lineage>
        <taxon>Archaea</taxon>
        <taxon>Methanobacteriati</taxon>
        <taxon>Methanobacteriota</taxon>
        <taxon>Thermococci</taxon>
        <taxon>Thermococcales</taxon>
        <taxon>Thermococcaceae</taxon>
        <taxon>Pyrococcus</taxon>
    </lineage>
</organism>
<evidence type="ECO:0000313" key="2">
    <source>
        <dbReference type="Proteomes" id="UP000000752"/>
    </source>
</evidence>
<sequence length="65" mass="7459">MYFHITFVVSMISMSTACGSKRGSRYCITFSQPSSFIKNFEKAEESMTITILPHQLLCRSLWCGR</sequence>
<gene>
    <name evidence="1" type="ORF">PHS009</name>
</gene>
<dbReference type="KEGG" id="pho:PHS009"/>
<name>O73962_PYRHO</name>
<accession>O73962</accession>
<protein>
    <submittedName>
        <fullName evidence="1">Uncharacterized protein</fullName>
    </submittedName>
</protein>
<proteinExistence type="predicted"/>
<evidence type="ECO:0000313" key="1">
    <source>
        <dbReference type="EMBL" id="BAA29486.1"/>
    </source>
</evidence>
<dbReference type="Proteomes" id="UP000000752">
    <property type="component" value="Chromosome"/>
</dbReference>
<dbReference type="STRING" id="70601.gene:9377331"/>
<keyword evidence="2" id="KW-1185">Reference proteome</keyword>
<reference evidence="1 2" key="1">
    <citation type="journal article" date="1998" name="DNA Res.">
        <title>Complete sequence and gene organization of the genome of a hyper-thermophilic archaebacterium, Pyrococcus horikoshii OT3.</title>
        <authorList>
            <person name="Kawarabayasi Y."/>
            <person name="Sawada M."/>
            <person name="Horikawa H."/>
            <person name="Haikawa Y."/>
            <person name="Hino Y."/>
            <person name="Yamamoto S."/>
            <person name="Sekine M."/>
            <person name="Baba S."/>
            <person name="Kosugi H."/>
            <person name="Hosoyama A."/>
            <person name="Nagai Y."/>
            <person name="Sakai M."/>
            <person name="Ogura K."/>
            <person name="Otuka R."/>
            <person name="Nakazawa H."/>
            <person name="Takamiya M."/>
            <person name="Ohfuku Y."/>
            <person name="Funahashi T."/>
            <person name="Tanaka T."/>
            <person name="Kudoh Y."/>
            <person name="Yamazaki J."/>
            <person name="Kushida N."/>
            <person name="Oguchi A."/>
            <person name="Aoki K."/>
            <person name="Nakamura Y."/>
            <person name="Robb T.F."/>
            <person name="Horikoshi K."/>
            <person name="Masuchi Y."/>
            <person name="Shizuya H."/>
            <person name="Kikuchi H."/>
        </authorList>
    </citation>
    <scope>NUCLEOTIDE SEQUENCE [LARGE SCALE GENOMIC DNA]</scope>
    <source>
        <strain evidence="2">ATCC 700860 / DSM 12428 / JCM 9974 / NBRC 100139 / OT-3</strain>
    </source>
</reference>
<dbReference type="PIR" id="A71150">
    <property type="entry name" value="A71150"/>
</dbReference>
<dbReference type="EMBL" id="BA000001">
    <property type="protein sequence ID" value="BAA29486.1"/>
    <property type="molecule type" value="Genomic_DNA"/>
</dbReference>